<dbReference type="InterPro" id="IPR046493">
    <property type="entry name" value="DUF6586"/>
</dbReference>
<dbReference type="Proteomes" id="UP000188169">
    <property type="component" value="Unassembled WGS sequence"/>
</dbReference>
<accession>A0A1R4EE47</accession>
<protein>
    <recommendedName>
        <fullName evidence="3">HEPN domain-containing protein</fullName>
    </recommendedName>
</protein>
<dbReference type="AlphaFoldDB" id="A0A1R4EE47"/>
<evidence type="ECO:0008006" key="3">
    <source>
        <dbReference type="Google" id="ProtNLM"/>
    </source>
</evidence>
<organism evidence="1 2">
    <name type="scientific">Psychrobacter pasteurii</name>
    <dbReference type="NCBI Taxonomy" id="1945520"/>
    <lineage>
        <taxon>Bacteria</taxon>
        <taxon>Pseudomonadati</taxon>
        <taxon>Pseudomonadota</taxon>
        <taxon>Gammaproteobacteria</taxon>
        <taxon>Moraxellales</taxon>
        <taxon>Moraxellaceae</taxon>
        <taxon>Psychrobacter</taxon>
    </lineage>
</organism>
<reference evidence="2" key="1">
    <citation type="submission" date="2017-02" db="EMBL/GenBank/DDBJ databases">
        <authorList>
            <person name="Mornico D."/>
        </authorList>
    </citation>
    <scope>NUCLEOTIDE SEQUENCE [LARGE SCALE GENOMIC DNA]</scope>
</reference>
<dbReference type="EMBL" id="FUGD01000060">
    <property type="protein sequence ID" value="SJM36753.1"/>
    <property type="molecule type" value="Genomic_DNA"/>
</dbReference>
<dbReference type="RefSeq" id="WP_077448151.1">
    <property type="nucleotide sequence ID" value="NZ_FUGD01000060.1"/>
</dbReference>
<sequence length="169" mass="19330">MADKGRVARYQADRTNQKFYFCRVACKQAGETADKQLYQAHCETAIFHLQGALWAFLQELAHFYNLDTSQPSIDYIETALEKKTLISPELQRIKISLESGVLANISKAYQRCQYAPAPDSNGIETSSHDLIVNVVTLSNQWLPDEQTIRDWRTEFMALVDEMRGGMVEY</sequence>
<dbReference type="Pfam" id="PF20227">
    <property type="entry name" value="DUF6586"/>
    <property type="match status" value="1"/>
</dbReference>
<evidence type="ECO:0000313" key="1">
    <source>
        <dbReference type="EMBL" id="SJM36753.1"/>
    </source>
</evidence>
<name>A0A1R4EE47_9GAMM</name>
<gene>
    <name evidence="1" type="ORF">A1019T_00717</name>
</gene>
<dbReference type="OrthoDB" id="6121078at2"/>
<keyword evidence="2" id="KW-1185">Reference proteome</keyword>
<evidence type="ECO:0000313" key="2">
    <source>
        <dbReference type="Proteomes" id="UP000188169"/>
    </source>
</evidence>
<proteinExistence type="predicted"/>